<keyword evidence="2" id="KW-0805">Transcription regulation</keyword>
<dbReference type="PANTHER" id="PTHR30126:SF39">
    <property type="entry name" value="HTH-TYPE TRANSCRIPTIONAL REGULATOR CYSL"/>
    <property type="match status" value="1"/>
</dbReference>
<dbReference type="Gene3D" id="1.10.10.10">
    <property type="entry name" value="Winged helix-like DNA-binding domain superfamily/Winged helix DNA-binding domain"/>
    <property type="match status" value="1"/>
</dbReference>
<reference evidence="7" key="1">
    <citation type="journal article" date="2019" name="Int. J. Syst. Evol. Microbiol.">
        <title>The Global Catalogue of Microorganisms (GCM) 10K type strain sequencing project: providing services to taxonomists for standard genome sequencing and annotation.</title>
        <authorList>
            <consortium name="The Broad Institute Genomics Platform"/>
            <consortium name="The Broad Institute Genome Sequencing Center for Infectious Disease"/>
            <person name="Wu L."/>
            <person name="Ma J."/>
        </authorList>
    </citation>
    <scope>NUCLEOTIDE SEQUENCE [LARGE SCALE GENOMIC DNA]</scope>
    <source>
        <strain evidence="7">CCUG 57263</strain>
    </source>
</reference>
<keyword evidence="7" id="KW-1185">Reference proteome</keyword>
<feature type="domain" description="HTH lysR-type" evidence="5">
    <location>
        <begin position="1"/>
        <end position="56"/>
    </location>
</feature>
<evidence type="ECO:0000256" key="1">
    <source>
        <dbReference type="ARBA" id="ARBA00009437"/>
    </source>
</evidence>
<dbReference type="CDD" id="cd05466">
    <property type="entry name" value="PBP2_LTTR_substrate"/>
    <property type="match status" value="1"/>
</dbReference>
<proteinExistence type="inferred from homology"/>
<name>A0ABW3D708_9BACL</name>
<accession>A0ABW3D708</accession>
<dbReference type="Pfam" id="PF00126">
    <property type="entry name" value="HTH_1"/>
    <property type="match status" value="1"/>
</dbReference>
<dbReference type="InterPro" id="IPR005119">
    <property type="entry name" value="LysR_subst-bd"/>
</dbReference>
<dbReference type="Proteomes" id="UP001597120">
    <property type="component" value="Unassembled WGS sequence"/>
</dbReference>
<dbReference type="InterPro" id="IPR036390">
    <property type="entry name" value="WH_DNA-bd_sf"/>
</dbReference>
<evidence type="ECO:0000259" key="5">
    <source>
        <dbReference type="PROSITE" id="PS50931"/>
    </source>
</evidence>
<protein>
    <submittedName>
        <fullName evidence="6">LysR family transcriptional regulator</fullName>
    </submittedName>
</protein>
<evidence type="ECO:0000256" key="4">
    <source>
        <dbReference type="ARBA" id="ARBA00023163"/>
    </source>
</evidence>
<dbReference type="RefSeq" id="WP_150960135.1">
    <property type="nucleotide sequence ID" value="NZ_JBHTIU010000008.1"/>
</dbReference>
<dbReference type="PROSITE" id="PS50931">
    <property type="entry name" value="HTH_LYSR"/>
    <property type="match status" value="1"/>
</dbReference>
<dbReference type="PANTHER" id="PTHR30126">
    <property type="entry name" value="HTH-TYPE TRANSCRIPTIONAL REGULATOR"/>
    <property type="match status" value="1"/>
</dbReference>
<keyword evidence="4" id="KW-0804">Transcription</keyword>
<keyword evidence="3" id="KW-0238">DNA-binding</keyword>
<dbReference type="PRINTS" id="PR00039">
    <property type="entry name" value="HTHLYSR"/>
</dbReference>
<comment type="caution">
    <text evidence="6">The sequence shown here is derived from an EMBL/GenBank/DDBJ whole genome shotgun (WGS) entry which is preliminary data.</text>
</comment>
<dbReference type="EMBL" id="JBHTIU010000008">
    <property type="protein sequence ID" value="MFD0868113.1"/>
    <property type="molecule type" value="Genomic_DNA"/>
</dbReference>
<organism evidence="6 7">
    <name type="scientific">Paenibacillus residui</name>
    <dbReference type="NCBI Taxonomy" id="629724"/>
    <lineage>
        <taxon>Bacteria</taxon>
        <taxon>Bacillati</taxon>
        <taxon>Bacillota</taxon>
        <taxon>Bacilli</taxon>
        <taxon>Bacillales</taxon>
        <taxon>Paenibacillaceae</taxon>
        <taxon>Paenibacillus</taxon>
    </lineage>
</organism>
<evidence type="ECO:0000256" key="2">
    <source>
        <dbReference type="ARBA" id="ARBA00023015"/>
    </source>
</evidence>
<dbReference type="InterPro" id="IPR036388">
    <property type="entry name" value="WH-like_DNA-bd_sf"/>
</dbReference>
<sequence>MENLDAFAVVVEQKSLNRASSVLNISQPALSRKIMKLETELGVHLFERKGKRLELTRAGQICYETAVEMRRLQREMRHTLNQFRSGHEAVSLTVGASLTTLQSTLPDLISFYTKDFPHTDIKALTGKTHEVVTMVKEQKVDIGLVASRTESPGLTCLPLFDDHLCLVLPAGHPYLHLKTITMREIHDLPMILFSKGTWYRVLMDELFHHYAVFPNVKMEIDSFEAIIRLLSTIQAATLLPKSYLHRQLLENNELTVRSIPELEEKKRTTSLLFTTDAPQDPVIRSFIDLAREFFTRERPARSDFQ</sequence>
<comment type="similarity">
    <text evidence="1">Belongs to the LysR transcriptional regulatory family.</text>
</comment>
<dbReference type="Gene3D" id="3.40.190.290">
    <property type="match status" value="1"/>
</dbReference>
<dbReference type="Pfam" id="PF03466">
    <property type="entry name" value="LysR_substrate"/>
    <property type="match status" value="1"/>
</dbReference>
<evidence type="ECO:0000313" key="6">
    <source>
        <dbReference type="EMBL" id="MFD0868113.1"/>
    </source>
</evidence>
<dbReference type="SUPFAM" id="SSF46785">
    <property type="entry name" value="Winged helix' DNA-binding domain"/>
    <property type="match status" value="1"/>
</dbReference>
<dbReference type="SUPFAM" id="SSF53850">
    <property type="entry name" value="Periplasmic binding protein-like II"/>
    <property type="match status" value="1"/>
</dbReference>
<evidence type="ECO:0000256" key="3">
    <source>
        <dbReference type="ARBA" id="ARBA00023125"/>
    </source>
</evidence>
<evidence type="ECO:0000313" key="7">
    <source>
        <dbReference type="Proteomes" id="UP001597120"/>
    </source>
</evidence>
<dbReference type="InterPro" id="IPR000847">
    <property type="entry name" value="LysR_HTH_N"/>
</dbReference>
<gene>
    <name evidence="6" type="ORF">ACFQ03_03045</name>
</gene>